<keyword evidence="3" id="KW-1185">Reference proteome</keyword>
<proteinExistence type="predicted"/>
<evidence type="ECO:0000313" key="3">
    <source>
        <dbReference type="Proteomes" id="UP000265520"/>
    </source>
</evidence>
<dbReference type="AlphaFoldDB" id="A0A392R9G6"/>
<reference evidence="2 3" key="1">
    <citation type="journal article" date="2018" name="Front. Plant Sci.">
        <title>Red Clover (Trifolium pratense) and Zigzag Clover (T. medium) - A Picture of Genomic Similarities and Differences.</title>
        <authorList>
            <person name="Dluhosova J."/>
            <person name="Istvanek J."/>
            <person name="Nedelnik J."/>
            <person name="Repkova J."/>
        </authorList>
    </citation>
    <scope>NUCLEOTIDE SEQUENCE [LARGE SCALE GENOMIC DNA]</scope>
    <source>
        <strain evidence="3">cv. 10/8</strain>
        <tissue evidence="2">Leaf</tissue>
    </source>
</reference>
<organism evidence="2 3">
    <name type="scientific">Trifolium medium</name>
    <dbReference type="NCBI Taxonomy" id="97028"/>
    <lineage>
        <taxon>Eukaryota</taxon>
        <taxon>Viridiplantae</taxon>
        <taxon>Streptophyta</taxon>
        <taxon>Embryophyta</taxon>
        <taxon>Tracheophyta</taxon>
        <taxon>Spermatophyta</taxon>
        <taxon>Magnoliopsida</taxon>
        <taxon>eudicotyledons</taxon>
        <taxon>Gunneridae</taxon>
        <taxon>Pentapetalae</taxon>
        <taxon>rosids</taxon>
        <taxon>fabids</taxon>
        <taxon>Fabales</taxon>
        <taxon>Fabaceae</taxon>
        <taxon>Papilionoideae</taxon>
        <taxon>50 kb inversion clade</taxon>
        <taxon>NPAAA clade</taxon>
        <taxon>Hologalegina</taxon>
        <taxon>IRL clade</taxon>
        <taxon>Trifolieae</taxon>
        <taxon>Trifolium</taxon>
    </lineage>
</organism>
<feature type="compositionally biased region" description="Polar residues" evidence="1">
    <location>
        <begin position="20"/>
        <end position="30"/>
    </location>
</feature>
<protein>
    <submittedName>
        <fullName evidence="2">Uncharacterized protein</fullName>
    </submittedName>
</protein>
<dbReference type="EMBL" id="LXQA010195314">
    <property type="protein sequence ID" value="MCI32410.1"/>
    <property type="molecule type" value="Genomic_DNA"/>
</dbReference>
<feature type="region of interest" description="Disordered" evidence="1">
    <location>
        <begin position="18"/>
        <end position="71"/>
    </location>
</feature>
<accession>A0A392R9G6</accession>
<evidence type="ECO:0000256" key="1">
    <source>
        <dbReference type="SAM" id="MobiDB-lite"/>
    </source>
</evidence>
<sequence length="149" mass="16779">TISEEQLQAFILKAREKKSLSQATTVTDPLSQLVVDDPSSKGSKRKTPEETTRISIQIPKKGVAPPPKVTRQMPHQTLLRRKGEQEVALGVLSFKVGVPKILQRGVTWWPRRTPRWRLITSKPPGLFAIPRARKTRSRLPLSGTWISTL</sequence>
<evidence type="ECO:0000313" key="2">
    <source>
        <dbReference type="EMBL" id="MCI32410.1"/>
    </source>
</evidence>
<feature type="non-terminal residue" evidence="2">
    <location>
        <position position="149"/>
    </location>
</feature>
<feature type="non-terminal residue" evidence="2">
    <location>
        <position position="1"/>
    </location>
</feature>
<dbReference type="Proteomes" id="UP000265520">
    <property type="component" value="Unassembled WGS sequence"/>
</dbReference>
<name>A0A392R9G6_9FABA</name>
<comment type="caution">
    <text evidence="2">The sequence shown here is derived from an EMBL/GenBank/DDBJ whole genome shotgun (WGS) entry which is preliminary data.</text>
</comment>